<proteinExistence type="predicted"/>
<dbReference type="AlphaFoldDB" id="A0A8X6QKL9"/>
<organism evidence="1 2">
    <name type="scientific">Nephila pilipes</name>
    <name type="common">Giant wood spider</name>
    <name type="synonym">Nephila maculata</name>
    <dbReference type="NCBI Taxonomy" id="299642"/>
    <lineage>
        <taxon>Eukaryota</taxon>
        <taxon>Metazoa</taxon>
        <taxon>Ecdysozoa</taxon>
        <taxon>Arthropoda</taxon>
        <taxon>Chelicerata</taxon>
        <taxon>Arachnida</taxon>
        <taxon>Araneae</taxon>
        <taxon>Araneomorphae</taxon>
        <taxon>Entelegynae</taxon>
        <taxon>Araneoidea</taxon>
        <taxon>Nephilidae</taxon>
        <taxon>Nephila</taxon>
    </lineage>
</organism>
<protein>
    <submittedName>
        <fullName evidence="1">Uncharacterized protein</fullName>
    </submittedName>
</protein>
<comment type="caution">
    <text evidence="1">The sequence shown here is derived from an EMBL/GenBank/DDBJ whole genome shotgun (WGS) entry which is preliminary data.</text>
</comment>
<evidence type="ECO:0000313" key="2">
    <source>
        <dbReference type="Proteomes" id="UP000887013"/>
    </source>
</evidence>
<dbReference type="EMBL" id="BMAW01081333">
    <property type="protein sequence ID" value="GFU24001.1"/>
    <property type="molecule type" value="Genomic_DNA"/>
</dbReference>
<dbReference type="Proteomes" id="UP000887013">
    <property type="component" value="Unassembled WGS sequence"/>
</dbReference>
<accession>A0A8X6QKL9</accession>
<name>A0A8X6QKL9_NEPPI</name>
<reference evidence="1" key="1">
    <citation type="submission" date="2020-08" db="EMBL/GenBank/DDBJ databases">
        <title>Multicomponent nature underlies the extraordinary mechanical properties of spider dragline silk.</title>
        <authorList>
            <person name="Kono N."/>
            <person name="Nakamura H."/>
            <person name="Mori M."/>
            <person name="Yoshida Y."/>
            <person name="Ohtoshi R."/>
            <person name="Malay A.D."/>
            <person name="Moran D.A.P."/>
            <person name="Tomita M."/>
            <person name="Numata K."/>
            <person name="Arakawa K."/>
        </authorList>
    </citation>
    <scope>NUCLEOTIDE SEQUENCE</scope>
</reference>
<gene>
    <name evidence="1" type="ORF">NPIL_256601</name>
</gene>
<keyword evidence="2" id="KW-1185">Reference proteome</keyword>
<sequence length="79" mass="8570">MQKTLLTPFLLKGQLPSTALAASSGTGSSVLWRAQYSPSSMQTQHGLQHTRAILHAITCAELPRIRTHFSRTPDSGPQV</sequence>
<evidence type="ECO:0000313" key="1">
    <source>
        <dbReference type="EMBL" id="GFU24001.1"/>
    </source>
</evidence>